<keyword evidence="1" id="KW-0472">Membrane</keyword>
<evidence type="ECO:0000256" key="1">
    <source>
        <dbReference type="SAM" id="Phobius"/>
    </source>
</evidence>
<dbReference type="Proteomes" id="UP000824782">
    <property type="component" value="Unassembled WGS sequence"/>
</dbReference>
<name>A0AAV6YNE4_ENGPU</name>
<dbReference type="AlphaFoldDB" id="A0AAV6YNE4"/>
<evidence type="ECO:0000313" key="4">
    <source>
        <dbReference type="Proteomes" id="UP000824782"/>
    </source>
</evidence>
<evidence type="ECO:0000313" key="2">
    <source>
        <dbReference type="EMBL" id="KAG8538456.1"/>
    </source>
</evidence>
<dbReference type="EMBL" id="WNYA01000001">
    <property type="protein sequence ID" value="KAG8592749.1"/>
    <property type="molecule type" value="Genomic_DNA"/>
</dbReference>
<proteinExistence type="predicted"/>
<feature type="transmembrane region" description="Helical" evidence="1">
    <location>
        <begin position="29"/>
        <end position="54"/>
    </location>
</feature>
<evidence type="ECO:0000313" key="3">
    <source>
        <dbReference type="EMBL" id="KAG8592749.1"/>
    </source>
</evidence>
<reference evidence="2" key="1">
    <citation type="thesis" date="2020" institute="ProQuest LLC" country="789 East Eisenhower Parkway, Ann Arbor, MI, USA">
        <title>Comparative Genomics and Chromosome Evolution.</title>
        <authorList>
            <person name="Mudd A.B."/>
        </authorList>
    </citation>
    <scope>NUCLEOTIDE SEQUENCE</scope>
    <source>
        <strain evidence="2">237g6f4</strain>
        <tissue evidence="2">Blood</tissue>
    </source>
</reference>
<organism evidence="2 4">
    <name type="scientific">Engystomops pustulosus</name>
    <name type="common">Tungara frog</name>
    <name type="synonym">Physalaemus pustulosus</name>
    <dbReference type="NCBI Taxonomy" id="76066"/>
    <lineage>
        <taxon>Eukaryota</taxon>
        <taxon>Metazoa</taxon>
        <taxon>Chordata</taxon>
        <taxon>Craniata</taxon>
        <taxon>Vertebrata</taxon>
        <taxon>Euteleostomi</taxon>
        <taxon>Amphibia</taxon>
        <taxon>Batrachia</taxon>
        <taxon>Anura</taxon>
        <taxon>Neobatrachia</taxon>
        <taxon>Hyloidea</taxon>
        <taxon>Leptodactylidae</taxon>
        <taxon>Leiuperinae</taxon>
        <taxon>Engystomops</taxon>
    </lineage>
</organism>
<keyword evidence="1" id="KW-1133">Transmembrane helix</keyword>
<gene>
    <name evidence="3" type="ORF">GDO81_000613</name>
    <name evidence="2" type="ORF">GDO81_022619</name>
</gene>
<protein>
    <recommendedName>
        <fullName evidence="5">Secreted protein</fullName>
    </recommendedName>
</protein>
<sequence length="81" mass="9577">MSTCTFPSVLLNSTTFCLCASFPFMWDTIFLLAYVCNATHLAQFQFTLLCSLYLQLRYRYRDTSPKIQRMPTSRFIDKQRN</sequence>
<keyword evidence="4" id="KW-1185">Reference proteome</keyword>
<accession>A0AAV6YNE4</accession>
<keyword evidence="1" id="KW-0812">Transmembrane</keyword>
<evidence type="ECO:0008006" key="5">
    <source>
        <dbReference type="Google" id="ProtNLM"/>
    </source>
</evidence>
<comment type="caution">
    <text evidence="2">The sequence shown here is derived from an EMBL/GenBank/DDBJ whole genome shotgun (WGS) entry which is preliminary data.</text>
</comment>
<dbReference type="EMBL" id="WNYA01021046">
    <property type="protein sequence ID" value="KAG8538456.1"/>
    <property type="molecule type" value="Genomic_DNA"/>
</dbReference>